<evidence type="ECO:0000313" key="2">
    <source>
        <dbReference type="Proteomes" id="UP001604277"/>
    </source>
</evidence>
<dbReference type="AlphaFoldDB" id="A0ABD1X0Z5"/>
<dbReference type="EMBL" id="JBFOLJ010000001">
    <property type="protein sequence ID" value="KAL2555656.1"/>
    <property type="molecule type" value="Genomic_DNA"/>
</dbReference>
<dbReference type="Proteomes" id="UP001604277">
    <property type="component" value="Unassembled WGS sequence"/>
</dbReference>
<organism evidence="1 2">
    <name type="scientific">Forsythia ovata</name>
    <dbReference type="NCBI Taxonomy" id="205694"/>
    <lineage>
        <taxon>Eukaryota</taxon>
        <taxon>Viridiplantae</taxon>
        <taxon>Streptophyta</taxon>
        <taxon>Embryophyta</taxon>
        <taxon>Tracheophyta</taxon>
        <taxon>Spermatophyta</taxon>
        <taxon>Magnoliopsida</taxon>
        <taxon>eudicotyledons</taxon>
        <taxon>Gunneridae</taxon>
        <taxon>Pentapetalae</taxon>
        <taxon>asterids</taxon>
        <taxon>lamiids</taxon>
        <taxon>Lamiales</taxon>
        <taxon>Oleaceae</taxon>
        <taxon>Forsythieae</taxon>
        <taxon>Forsythia</taxon>
    </lineage>
</organism>
<keyword evidence="2" id="KW-1185">Reference proteome</keyword>
<proteinExistence type="predicted"/>
<accession>A0ABD1X0Z5</accession>
<name>A0ABD1X0Z5_9LAMI</name>
<reference evidence="2" key="1">
    <citation type="submission" date="2024-07" db="EMBL/GenBank/DDBJ databases">
        <title>Two chromosome-level genome assemblies of Korean endemic species Abeliophyllum distichum and Forsythia ovata (Oleaceae).</title>
        <authorList>
            <person name="Jang H."/>
        </authorList>
    </citation>
    <scope>NUCLEOTIDE SEQUENCE [LARGE SCALE GENOMIC DNA]</scope>
</reference>
<evidence type="ECO:0000313" key="1">
    <source>
        <dbReference type="EMBL" id="KAL2555656.1"/>
    </source>
</evidence>
<protein>
    <submittedName>
        <fullName evidence="1">Plant UBX domain-containing protein</fullName>
    </submittedName>
</protein>
<gene>
    <name evidence="1" type="ORF">Fot_00395</name>
</gene>
<sequence length="116" mass="13314">MEMSRAAHEVNVPREENLNTQARKLQEMLKVILIYSHAISQRVEGPKSPEEMLTILQRVLEESAPVLVSSRLEAEERRNNLRLREEQDAAYLAALEADEIGCQFLKKAITIRKMAQ</sequence>
<comment type="caution">
    <text evidence="1">The sequence shown here is derived from an EMBL/GenBank/DDBJ whole genome shotgun (WGS) entry which is preliminary data.</text>
</comment>